<dbReference type="EMBL" id="OZ034838">
    <property type="protein sequence ID" value="CAL1679266.1"/>
    <property type="molecule type" value="Genomic_DNA"/>
</dbReference>
<evidence type="ECO:0000256" key="3">
    <source>
        <dbReference type="ARBA" id="ARBA00022692"/>
    </source>
</evidence>
<keyword evidence="6 8" id="KW-0675">Receptor</keyword>
<evidence type="ECO:0000256" key="1">
    <source>
        <dbReference type="ARBA" id="ARBA00004651"/>
    </source>
</evidence>
<keyword evidence="2 8" id="KW-1003">Cell membrane</keyword>
<feature type="transmembrane region" description="Helical" evidence="8">
    <location>
        <begin position="242"/>
        <end position="263"/>
    </location>
</feature>
<organism evidence="10 11">
    <name type="scientific">Lasius platythorax</name>
    <dbReference type="NCBI Taxonomy" id="488582"/>
    <lineage>
        <taxon>Eukaryota</taxon>
        <taxon>Metazoa</taxon>
        <taxon>Ecdysozoa</taxon>
        <taxon>Arthropoda</taxon>
        <taxon>Hexapoda</taxon>
        <taxon>Insecta</taxon>
        <taxon>Pterygota</taxon>
        <taxon>Neoptera</taxon>
        <taxon>Endopterygota</taxon>
        <taxon>Hymenoptera</taxon>
        <taxon>Apocrita</taxon>
        <taxon>Aculeata</taxon>
        <taxon>Formicoidea</taxon>
        <taxon>Formicidae</taxon>
        <taxon>Formicinae</taxon>
        <taxon>Lasius</taxon>
        <taxon>Lasius</taxon>
    </lineage>
</organism>
<dbReference type="Pfam" id="PF08395">
    <property type="entry name" value="7tm_7"/>
    <property type="match status" value="1"/>
</dbReference>
<dbReference type="PANTHER" id="PTHR21143">
    <property type="entry name" value="INVERTEBRATE GUSTATORY RECEPTOR"/>
    <property type="match status" value="1"/>
</dbReference>
<keyword evidence="4 8" id="KW-1133">Transmembrane helix</keyword>
<dbReference type="Proteomes" id="UP001497644">
    <property type="component" value="Chromosome 15"/>
</dbReference>
<feature type="transmembrane region" description="Helical" evidence="8">
    <location>
        <begin position="395"/>
        <end position="417"/>
    </location>
</feature>
<feature type="region of interest" description="Disordered" evidence="9">
    <location>
        <begin position="32"/>
        <end position="53"/>
    </location>
</feature>
<feature type="transmembrane region" description="Helical" evidence="8">
    <location>
        <begin position="198"/>
        <end position="222"/>
    </location>
</feature>
<keyword evidence="3 8" id="KW-0812">Transmembrane</keyword>
<accession>A0AAV2NGC0</accession>
<proteinExistence type="inferred from homology"/>
<sequence>MQLANYLTSAPSNIIDETVLMSRKMHVRWNDFDKQPMTNETNNKPSNVDEYDVANPDVANNNKSINSDLYLAVFPIYHISKLSGVFPTRFVRQVSGRYQGRLSIIDSVYSLCLLACLIGAEIWGFWRDLRHGWENSTRLKSKNAIIVTTSDVLGVMSLTAASIIGSILRWQHVQNVIDKLIDCDKKIGILSPKKLQRFTILLTLCSLSYSIILSCLDVYTWSYEVKLNKKMDDKGPLNYLPLYFMYIVIIMMEIQYATIVYNVGQRFFRVNKSLENILKSGKITNQFRKDLGLAGDLRDQGQLITYIQQEMVGNTRLFRKSKIMDSTVVNDSRSFTDRISQLVTVHASLCDSVSIINTAYGVVLLAITITCLIHLIITPYFLIIEADGRREPLFLAVQGLWCIFHVWRLLMIVQPAYATTMQGKKTAILVSQLLSTSHDREGTKQLEIFSLQLLHRPLEFSACGLFTLDRTLVTSIAGAVTTYLVILIQFQKEDDSKGNFDNMLKNATQILKNATTFHNFTAGKLGL</sequence>
<dbReference type="GO" id="GO:0007635">
    <property type="term" value="P:chemosensory behavior"/>
    <property type="evidence" value="ECO:0007669"/>
    <property type="project" value="TreeGrafter"/>
</dbReference>
<name>A0AAV2NGC0_9HYME</name>
<feature type="transmembrane region" description="Helical" evidence="8">
    <location>
        <begin position="107"/>
        <end position="126"/>
    </location>
</feature>
<evidence type="ECO:0000313" key="11">
    <source>
        <dbReference type="Proteomes" id="UP001497644"/>
    </source>
</evidence>
<evidence type="ECO:0000256" key="2">
    <source>
        <dbReference type="ARBA" id="ARBA00022475"/>
    </source>
</evidence>
<protein>
    <recommendedName>
        <fullName evidence="8">Gustatory receptor</fullName>
    </recommendedName>
</protein>
<feature type="transmembrane region" description="Helical" evidence="8">
    <location>
        <begin position="362"/>
        <end position="383"/>
    </location>
</feature>
<dbReference type="PANTHER" id="PTHR21143:SF123">
    <property type="entry name" value="GUSTATORY RECEPTOR FOR SUGAR TASTE 43A-RELATED"/>
    <property type="match status" value="1"/>
</dbReference>
<keyword evidence="5 8" id="KW-0472">Membrane</keyword>
<feature type="transmembrane region" description="Helical" evidence="8">
    <location>
        <begin position="146"/>
        <end position="168"/>
    </location>
</feature>
<evidence type="ECO:0000256" key="7">
    <source>
        <dbReference type="ARBA" id="ARBA00023224"/>
    </source>
</evidence>
<dbReference type="GO" id="GO:0030425">
    <property type="term" value="C:dendrite"/>
    <property type="evidence" value="ECO:0007669"/>
    <property type="project" value="TreeGrafter"/>
</dbReference>
<evidence type="ECO:0000256" key="9">
    <source>
        <dbReference type="SAM" id="MobiDB-lite"/>
    </source>
</evidence>
<dbReference type="GO" id="GO:0050909">
    <property type="term" value="P:sensory perception of taste"/>
    <property type="evidence" value="ECO:0007669"/>
    <property type="project" value="InterPro"/>
</dbReference>
<comment type="function">
    <text evidence="8">Gustatory receptor which mediates acceptance or avoidance behavior, depending on its substrates.</text>
</comment>
<keyword evidence="7 8" id="KW-0807">Transducer</keyword>
<gene>
    <name evidence="10" type="ORF">LPLAT_LOCUS4973</name>
</gene>
<dbReference type="GO" id="GO:0008049">
    <property type="term" value="P:male courtship behavior"/>
    <property type="evidence" value="ECO:0007669"/>
    <property type="project" value="TreeGrafter"/>
</dbReference>
<comment type="subcellular location">
    <subcellularLocation>
        <location evidence="1 8">Cell membrane</location>
        <topology evidence="1 8">Multi-pass membrane protein</topology>
    </subcellularLocation>
</comment>
<dbReference type="InterPro" id="IPR013604">
    <property type="entry name" value="7TM_chemorcpt"/>
</dbReference>
<evidence type="ECO:0000313" key="10">
    <source>
        <dbReference type="EMBL" id="CAL1679266.1"/>
    </source>
</evidence>
<dbReference type="GO" id="GO:0030424">
    <property type="term" value="C:axon"/>
    <property type="evidence" value="ECO:0007669"/>
    <property type="project" value="TreeGrafter"/>
</dbReference>
<evidence type="ECO:0000256" key="5">
    <source>
        <dbReference type="ARBA" id="ARBA00023136"/>
    </source>
</evidence>
<evidence type="ECO:0000256" key="6">
    <source>
        <dbReference type="ARBA" id="ARBA00023170"/>
    </source>
</evidence>
<comment type="similarity">
    <text evidence="8">Belongs to the insect chemoreceptor superfamily. Gustatory receptor (GR) family.</text>
</comment>
<evidence type="ECO:0000256" key="8">
    <source>
        <dbReference type="RuleBase" id="RU363108"/>
    </source>
</evidence>
<comment type="caution">
    <text evidence="8">Lacks conserved residue(s) required for the propagation of feature annotation.</text>
</comment>
<reference evidence="10" key="1">
    <citation type="submission" date="2024-04" db="EMBL/GenBank/DDBJ databases">
        <authorList>
            <consortium name="Molecular Ecology Group"/>
        </authorList>
    </citation>
    <scope>NUCLEOTIDE SEQUENCE</scope>
</reference>
<dbReference type="GO" id="GO:0005886">
    <property type="term" value="C:plasma membrane"/>
    <property type="evidence" value="ECO:0007669"/>
    <property type="project" value="UniProtKB-SubCell"/>
</dbReference>
<dbReference type="AlphaFoldDB" id="A0AAV2NGC0"/>
<dbReference type="GO" id="GO:0043025">
    <property type="term" value="C:neuronal cell body"/>
    <property type="evidence" value="ECO:0007669"/>
    <property type="project" value="TreeGrafter"/>
</dbReference>
<dbReference type="GO" id="GO:0007165">
    <property type="term" value="P:signal transduction"/>
    <property type="evidence" value="ECO:0007669"/>
    <property type="project" value="UniProtKB-KW"/>
</dbReference>
<evidence type="ECO:0000256" key="4">
    <source>
        <dbReference type="ARBA" id="ARBA00022989"/>
    </source>
</evidence>
<keyword evidence="11" id="KW-1185">Reference proteome</keyword>
<feature type="compositionally biased region" description="Polar residues" evidence="9">
    <location>
        <begin position="36"/>
        <end position="46"/>
    </location>
</feature>